<dbReference type="EMBL" id="AGNL01009446">
    <property type="protein sequence ID" value="EJK69865.1"/>
    <property type="molecule type" value="Genomic_DNA"/>
</dbReference>
<proteinExistence type="predicted"/>
<reference evidence="1 2" key="1">
    <citation type="journal article" date="2012" name="Genome Biol.">
        <title>Genome and low-iron response of an oceanic diatom adapted to chronic iron limitation.</title>
        <authorList>
            <person name="Lommer M."/>
            <person name="Specht M."/>
            <person name="Roy A.S."/>
            <person name="Kraemer L."/>
            <person name="Andreson R."/>
            <person name="Gutowska M.A."/>
            <person name="Wolf J."/>
            <person name="Bergner S.V."/>
            <person name="Schilhabel M.B."/>
            <person name="Klostermeier U.C."/>
            <person name="Beiko R.G."/>
            <person name="Rosenstiel P."/>
            <person name="Hippler M."/>
            <person name="Laroche J."/>
        </authorList>
    </citation>
    <scope>NUCLEOTIDE SEQUENCE [LARGE SCALE GENOMIC DNA]</scope>
    <source>
        <strain evidence="1 2">CCMP1005</strain>
    </source>
</reference>
<protein>
    <submittedName>
        <fullName evidence="1">Uncharacterized protein</fullName>
    </submittedName>
</protein>
<dbReference type="AlphaFoldDB" id="K0SWQ2"/>
<evidence type="ECO:0000313" key="1">
    <source>
        <dbReference type="EMBL" id="EJK69865.1"/>
    </source>
</evidence>
<keyword evidence="2" id="KW-1185">Reference proteome</keyword>
<organism evidence="1 2">
    <name type="scientific">Thalassiosira oceanica</name>
    <name type="common">Marine diatom</name>
    <dbReference type="NCBI Taxonomy" id="159749"/>
    <lineage>
        <taxon>Eukaryota</taxon>
        <taxon>Sar</taxon>
        <taxon>Stramenopiles</taxon>
        <taxon>Ochrophyta</taxon>
        <taxon>Bacillariophyta</taxon>
        <taxon>Coscinodiscophyceae</taxon>
        <taxon>Thalassiosirophycidae</taxon>
        <taxon>Thalassiosirales</taxon>
        <taxon>Thalassiosiraceae</taxon>
        <taxon>Thalassiosira</taxon>
    </lineage>
</organism>
<name>K0SWQ2_THAOC</name>
<accession>K0SWQ2</accession>
<gene>
    <name evidence="1" type="ORF">THAOC_08839</name>
</gene>
<sequence>MVTCEAKDLVRANRGFHHFAAAQHACTAYIEELEQESVALEASPSGGFEVPEGEASPDGFCRHRPHTANVPQMYHTAPAAARRGRTATRPDPLIPPCIVCIHVTRDRNGISPPPGIFQRGVGAFFFLTAPLAITCYHTNKTLLAEAPFGPSGDDNGPGLEPPPRNRIGIVTAFMPCRGGLRRPRKPIFLLQADYLPR</sequence>
<dbReference type="Proteomes" id="UP000266841">
    <property type="component" value="Unassembled WGS sequence"/>
</dbReference>
<comment type="caution">
    <text evidence="1">The sequence shown here is derived from an EMBL/GenBank/DDBJ whole genome shotgun (WGS) entry which is preliminary data.</text>
</comment>
<evidence type="ECO:0000313" key="2">
    <source>
        <dbReference type="Proteomes" id="UP000266841"/>
    </source>
</evidence>